<evidence type="ECO:0000313" key="4">
    <source>
        <dbReference type="Proteomes" id="UP001430953"/>
    </source>
</evidence>
<dbReference type="AlphaFoldDB" id="A0AAW2H185"/>
<feature type="region of interest" description="Disordered" evidence="1">
    <location>
        <begin position="492"/>
        <end position="514"/>
    </location>
</feature>
<name>A0AAW2H185_9HYME</name>
<accession>A0AAW2H185</accession>
<proteinExistence type="predicted"/>
<comment type="caution">
    <text evidence="3">The sequence shown here is derived from an EMBL/GenBank/DDBJ whole genome shotgun (WGS) entry which is preliminary data.</text>
</comment>
<organism evidence="3 4">
    <name type="scientific">Cardiocondyla obscurior</name>
    <dbReference type="NCBI Taxonomy" id="286306"/>
    <lineage>
        <taxon>Eukaryota</taxon>
        <taxon>Metazoa</taxon>
        <taxon>Ecdysozoa</taxon>
        <taxon>Arthropoda</taxon>
        <taxon>Hexapoda</taxon>
        <taxon>Insecta</taxon>
        <taxon>Pterygota</taxon>
        <taxon>Neoptera</taxon>
        <taxon>Endopterygota</taxon>
        <taxon>Hymenoptera</taxon>
        <taxon>Apocrita</taxon>
        <taxon>Aculeata</taxon>
        <taxon>Formicoidea</taxon>
        <taxon>Formicidae</taxon>
        <taxon>Myrmicinae</taxon>
        <taxon>Cardiocondyla</taxon>
    </lineage>
</organism>
<dbReference type="Proteomes" id="UP001430953">
    <property type="component" value="Unassembled WGS sequence"/>
</dbReference>
<dbReference type="EMBL" id="JADYXP020000001">
    <property type="protein sequence ID" value="KAL0133327.1"/>
    <property type="molecule type" value="Genomic_DNA"/>
</dbReference>
<keyword evidence="2" id="KW-1133">Transmembrane helix</keyword>
<evidence type="ECO:0000256" key="2">
    <source>
        <dbReference type="SAM" id="Phobius"/>
    </source>
</evidence>
<feature type="transmembrane region" description="Helical" evidence="2">
    <location>
        <begin position="152"/>
        <end position="173"/>
    </location>
</feature>
<evidence type="ECO:0000256" key="1">
    <source>
        <dbReference type="SAM" id="MobiDB-lite"/>
    </source>
</evidence>
<feature type="transmembrane region" description="Helical" evidence="2">
    <location>
        <begin position="55"/>
        <end position="79"/>
    </location>
</feature>
<protein>
    <submittedName>
        <fullName evidence="3">Uncharacterized protein</fullName>
    </submittedName>
</protein>
<evidence type="ECO:0000313" key="3">
    <source>
        <dbReference type="EMBL" id="KAL0133327.1"/>
    </source>
</evidence>
<gene>
    <name evidence="3" type="ORF">PUN28_000819</name>
</gene>
<feature type="transmembrane region" description="Helical" evidence="2">
    <location>
        <begin position="443"/>
        <end position="463"/>
    </location>
</feature>
<keyword evidence="2" id="KW-0812">Transmembrane</keyword>
<feature type="transmembrane region" description="Helical" evidence="2">
    <location>
        <begin position="546"/>
        <end position="567"/>
    </location>
</feature>
<reference evidence="3 4" key="1">
    <citation type="submission" date="2023-03" db="EMBL/GenBank/DDBJ databases">
        <title>High recombination rates correlate with genetic variation in Cardiocondyla obscurior ants.</title>
        <authorList>
            <person name="Errbii M."/>
        </authorList>
    </citation>
    <scope>NUCLEOTIDE SEQUENCE [LARGE SCALE GENOMIC DNA]</scope>
    <source>
        <strain evidence="3">Alpha-2009</strain>
        <tissue evidence="3">Whole body</tissue>
    </source>
</reference>
<sequence>MRLNYNSQNNTGDDTSNHVWTIEDNYTFLQTYDLHETLSEVDRNVTLTCDMKDIFMHYGMLLAALANAFISLLTFIIQCNLNAACVKKRCVNVIKSLDNTRVEPQDAEAKSRGSKKKSVFLRDNIKVKTKSNVVQRFAKISKFRMLKDKKPTTFLITSHWLVPFLVVGILYFAEYSDMNDVKHTEDIKCMFESNFPMTGFDENLNNVDSVAHMTPLRYNYFSEENLSNDLKPNDVEIDDVVSKVQSIVKTALNYKRNSTKDIEAASFLNTGPKNWTDYILPHNIMEILKNTTNIYKDSKIPLFYDTSKNTNSSTVPRVSVEKENGNYQEDSQTYFTSTESTTEVANTTFVQNVTFVSNDQIYSEIMKRIQTARTHSAKNHSVNRLRDKDQLKINNLKDYVVKRKPNSIKGLLSSDRYINPKVKQSSLLRMANECFVSTKFLKLQLFVLSFLIYFLSILLSCVLQMRGKHMCKNALALLKSKVNRPFADGKTRLQDSIEGSGTSQGGNDRGETDTNAIQTNHETCKENDNIALEINCMMRMLNVLKLSLVLCILLWTPVFVGTLLRVYSCIRAPQWLTDTTFVTAISFGIIRNALNINIIKIQEACNDLNTRENKVHPVE</sequence>
<keyword evidence="2" id="KW-0472">Membrane</keyword>
<keyword evidence="4" id="KW-1185">Reference proteome</keyword>